<protein>
    <recommendedName>
        <fullName evidence="4">histidine kinase</fullName>
        <ecNumber evidence="4">2.7.13.3</ecNumber>
    </recommendedName>
</protein>
<dbReference type="PRINTS" id="PR00344">
    <property type="entry name" value="BCTRLSENSOR"/>
</dbReference>
<evidence type="ECO:0000256" key="7">
    <source>
        <dbReference type="ARBA" id="ARBA00022692"/>
    </source>
</evidence>
<dbReference type="Gene3D" id="3.30.565.10">
    <property type="entry name" value="Histidine kinase-like ATPase, C-terminal domain"/>
    <property type="match status" value="1"/>
</dbReference>
<dbReference type="Proteomes" id="UP000246722">
    <property type="component" value="Unassembled WGS sequence"/>
</dbReference>
<dbReference type="InterPro" id="IPR004358">
    <property type="entry name" value="Sig_transdc_His_kin-like_C"/>
</dbReference>
<dbReference type="InterPro" id="IPR050428">
    <property type="entry name" value="TCS_sensor_his_kinase"/>
</dbReference>
<dbReference type="InterPro" id="IPR036890">
    <property type="entry name" value="HATPase_C_sf"/>
</dbReference>
<dbReference type="SMART" id="SM00387">
    <property type="entry name" value="HATPase_c"/>
    <property type="match status" value="1"/>
</dbReference>
<evidence type="ECO:0000256" key="11">
    <source>
        <dbReference type="ARBA" id="ARBA00023136"/>
    </source>
</evidence>
<evidence type="ECO:0000256" key="3">
    <source>
        <dbReference type="ARBA" id="ARBA00004236"/>
    </source>
</evidence>
<evidence type="ECO:0000256" key="10">
    <source>
        <dbReference type="ARBA" id="ARBA00023012"/>
    </source>
</evidence>
<accession>A0A318A0M9</accession>
<dbReference type="OrthoDB" id="9786919at2"/>
<keyword evidence="5" id="KW-0597">Phosphoprotein</keyword>
<evidence type="ECO:0000256" key="9">
    <source>
        <dbReference type="ARBA" id="ARBA00022989"/>
    </source>
</evidence>
<evidence type="ECO:0000259" key="14">
    <source>
        <dbReference type="PROSITE" id="PS50885"/>
    </source>
</evidence>
<dbReference type="PROSITE" id="PS50109">
    <property type="entry name" value="HIS_KIN"/>
    <property type="match status" value="1"/>
</dbReference>
<dbReference type="InterPro" id="IPR003660">
    <property type="entry name" value="HAMP_dom"/>
</dbReference>
<dbReference type="PANTHER" id="PTHR45436:SF5">
    <property type="entry name" value="SENSOR HISTIDINE KINASE TRCS"/>
    <property type="match status" value="1"/>
</dbReference>
<keyword evidence="8 15" id="KW-0418">Kinase</keyword>
<dbReference type="PANTHER" id="PTHR45436">
    <property type="entry name" value="SENSOR HISTIDINE KINASE YKOH"/>
    <property type="match status" value="1"/>
</dbReference>
<keyword evidence="16" id="KW-1185">Reference proteome</keyword>
<evidence type="ECO:0000259" key="13">
    <source>
        <dbReference type="PROSITE" id="PS50109"/>
    </source>
</evidence>
<dbReference type="PROSITE" id="PS50885">
    <property type="entry name" value="HAMP"/>
    <property type="match status" value="1"/>
</dbReference>
<feature type="transmembrane region" description="Helical" evidence="12">
    <location>
        <begin position="27"/>
        <end position="50"/>
    </location>
</feature>
<dbReference type="CDD" id="cd06225">
    <property type="entry name" value="HAMP"/>
    <property type="match status" value="1"/>
</dbReference>
<name>A0A318A0M9_9MICO</name>
<dbReference type="Pfam" id="PF02518">
    <property type="entry name" value="HATPase_c"/>
    <property type="match status" value="1"/>
</dbReference>
<comment type="cofactor">
    <cofactor evidence="2">
        <name>a divalent metal cation</name>
        <dbReference type="ChEBI" id="CHEBI:60240"/>
    </cofactor>
</comment>
<evidence type="ECO:0000256" key="1">
    <source>
        <dbReference type="ARBA" id="ARBA00000085"/>
    </source>
</evidence>
<sequence>MARRSPADAPIIATRNGRAPWTLRRRLVVAMVATLAAVSLVIGAVSVAILSANLMEGLDTQLENAAQRSSSALGNRPGGNDFSTVPPTAELVLNGPGQSPGTLALVYDGSTVSAGYTDETGTVVALTNDQVTQLVTELDSALQQEERSAPFSVNLGGDVGEYRVLAATLRTGELYLTGLPVSSVTSTATQLALIIALVSLAGIVLVAFIATAIVRLALRPLQRVTDTAARVSELPLDRGEVLLVDRVPAADTDPRTEVGRVGSALNRMLDHVDVALETRQASENKVRQFVADASHELRTPLASIRGYSELTRRSGQELPPDAMHAIGRIESESVRMTVLVEDLLLLARLDEGRELERQPVDLTSLLVDVVSDAHAAGRDHSWDLDLPEEPVLAAGDGPRLHQVFANLLANARVHTDAGTRVEVALATSGDNAVVTITDNGPGIPENLRATLFERFARGDSSRFRGTGGSTGLGLAIVQAVVTAHHGEVTVDSRPGRTSFRVVLPLADTGLSPDASR</sequence>
<comment type="subcellular location">
    <subcellularLocation>
        <location evidence="3">Cell membrane</location>
    </subcellularLocation>
</comment>
<evidence type="ECO:0000256" key="8">
    <source>
        <dbReference type="ARBA" id="ARBA00022777"/>
    </source>
</evidence>
<dbReference type="FunFam" id="3.30.565.10:FF:000006">
    <property type="entry name" value="Sensor histidine kinase WalK"/>
    <property type="match status" value="1"/>
</dbReference>
<dbReference type="SMART" id="SM00388">
    <property type="entry name" value="HisKA"/>
    <property type="match status" value="1"/>
</dbReference>
<gene>
    <name evidence="15" type="ORF">CTB96_00145</name>
</gene>
<keyword evidence="9 12" id="KW-1133">Transmembrane helix</keyword>
<dbReference type="InterPro" id="IPR005467">
    <property type="entry name" value="His_kinase_dom"/>
</dbReference>
<dbReference type="AlphaFoldDB" id="A0A318A0M9"/>
<feature type="domain" description="Histidine kinase" evidence="13">
    <location>
        <begin position="292"/>
        <end position="507"/>
    </location>
</feature>
<keyword evidence="7 12" id="KW-0812">Transmembrane</keyword>
<dbReference type="SUPFAM" id="SSF47384">
    <property type="entry name" value="Homodimeric domain of signal transducing histidine kinase"/>
    <property type="match status" value="1"/>
</dbReference>
<evidence type="ECO:0000313" key="15">
    <source>
        <dbReference type="EMBL" id="PXA73212.1"/>
    </source>
</evidence>
<dbReference type="InterPro" id="IPR003661">
    <property type="entry name" value="HisK_dim/P_dom"/>
</dbReference>
<evidence type="ECO:0000256" key="12">
    <source>
        <dbReference type="SAM" id="Phobius"/>
    </source>
</evidence>
<dbReference type="InterPro" id="IPR036097">
    <property type="entry name" value="HisK_dim/P_sf"/>
</dbReference>
<dbReference type="Gene3D" id="1.10.287.130">
    <property type="match status" value="1"/>
</dbReference>
<dbReference type="CDD" id="cd00075">
    <property type="entry name" value="HATPase"/>
    <property type="match status" value="1"/>
</dbReference>
<dbReference type="EC" id="2.7.13.3" evidence="4"/>
<dbReference type="GO" id="GO:0000155">
    <property type="term" value="F:phosphorelay sensor kinase activity"/>
    <property type="evidence" value="ECO:0007669"/>
    <property type="project" value="InterPro"/>
</dbReference>
<proteinExistence type="predicted"/>
<dbReference type="Pfam" id="PF00672">
    <property type="entry name" value="HAMP"/>
    <property type="match status" value="1"/>
</dbReference>
<reference evidence="15 16" key="1">
    <citation type="submission" date="2018-05" db="EMBL/GenBank/DDBJ databases">
        <title>Genetic diversity of glacier-inhabiting Cryobacterium bacteria in China and description of Cryobacterium mengkeensis sp. nov. and Arthrobacter glacialis sp. nov.</title>
        <authorList>
            <person name="Liu Q."/>
            <person name="Xin Y.-H."/>
        </authorList>
    </citation>
    <scope>NUCLEOTIDE SEQUENCE [LARGE SCALE GENOMIC DNA]</scope>
    <source>
        <strain evidence="15 16">SK-1</strain>
    </source>
</reference>
<evidence type="ECO:0000256" key="4">
    <source>
        <dbReference type="ARBA" id="ARBA00012438"/>
    </source>
</evidence>
<dbReference type="RefSeq" id="WP_110124890.1">
    <property type="nucleotide sequence ID" value="NZ_QHLY01000003.1"/>
</dbReference>
<keyword evidence="6" id="KW-0808">Transferase</keyword>
<keyword evidence="10" id="KW-0902">Two-component regulatory system</keyword>
<dbReference type="EMBL" id="QHLY01000003">
    <property type="protein sequence ID" value="PXA73212.1"/>
    <property type="molecule type" value="Genomic_DNA"/>
</dbReference>
<dbReference type="FunFam" id="1.10.287.130:FF:000001">
    <property type="entry name" value="Two-component sensor histidine kinase"/>
    <property type="match status" value="1"/>
</dbReference>
<keyword evidence="11 12" id="KW-0472">Membrane</keyword>
<organism evidence="15 16">
    <name type="scientific">Cryobacterium arcticum</name>
    <dbReference type="NCBI Taxonomy" id="670052"/>
    <lineage>
        <taxon>Bacteria</taxon>
        <taxon>Bacillati</taxon>
        <taxon>Actinomycetota</taxon>
        <taxon>Actinomycetes</taxon>
        <taxon>Micrococcales</taxon>
        <taxon>Microbacteriaceae</taxon>
        <taxon>Cryobacterium</taxon>
    </lineage>
</organism>
<comment type="catalytic activity">
    <reaction evidence="1">
        <text>ATP + protein L-histidine = ADP + protein N-phospho-L-histidine.</text>
        <dbReference type="EC" id="2.7.13.3"/>
    </reaction>
</comment>
<dbReference type="InterPro" id="IPR003594">
    <property type="entry name" value="HATPase_dom"/>
</dbReference>
<dbReference type="GO" id="GO:0005509">
    <property type="term" value="F:calcium ion binding"/>
    <property type="evidence" value="ECO:0007669"/>
    <property type="project" value="UniProtKB-ARBA"/>
</dbReference>
<dbReference type="GO" id="GO:0005886">
    <property type="term" value="C:plasma membrane"/>
    <property type="evidence" value="ECO:0007669"/>
    <property type="project" value="UniProtKB-SubCell"/>
</dbReference>
<feature type="domain" description="HAMP" evidence="14">
    <location>
        <begin position="215"/>
        <end position="277"/>
    </location>
</feature>
<dbReference type="Gene3D" id="6.10.340.10">
    <property type="match status" value="1"/>
</dbReference>
<feature type="transmembrane region" description="Helical" evidence="12">
    <location>
        <begin position="191"/>
        <end position="214"/>
    </location>
</feature>
<dbReference type="CDD" id="cd00082">
    <property type="entry name" value="HisKA"/>
    <property type="match status" value="1"/>
</dbReference>
<comment type="caution">
    <text evidence="15">The sequence shown here is derived from an EMBL/GenBank/DDBJ whole genome shotgun (WGS) entry which is preliminary data.</text>
</comment>
<dbReference type="SUPFAM" id="SSF55874">
    <property type="entry name" value="ATPase domain of HSP90 chaperone/DNA topoisomerase II/histidine kinase"/>
    <property type="match status" value="1"/>
</dbReference>
<dbReference type="Pfam" id="PF00512">
    <property type="entry name" value="HisKA"/>
    <property type="match status" value="1"/>
</dbReference>
<dbReference type="SMART" id="SM00304">
    <property type="entry name" value="HAMP"/>
    <property type="match status" value="1"/>
</dbReference>
<evidence type="ECO:0000256" key="5">
    <source>
        <dbReference type="ARBA" id="ARBA00022553"/>
    </source>
</evidence>
<evidence type="ECO:0000256" key="2">
    <source>
        <dbReference type="ARBA" id="ARBA00001968"/>
    </source>
</evidence>
<evidence type="ECO:0000256" key="6">
    <source>
        <dbReference type="ARBA" id="ARBA00022679"/>
    </source>
</evidence>
<evidence type="ECO:0000313" key="16">
    <source>
        <dbReference type="Proteomes" id="UP000246722"/>
    </source>
</evidence>